<name>A0A164I1J8_9CRUS</name>
<feature type="non-terminal residue" evidence="1">
    <location>
        <position position="1"/>
    </location>
</feature>
<proteinExistence type="predicted"/>
<sequence>TIVPLISSVMSIAILTRAKLSNVVLRKIRLVSLPFIEATWDLALWEIS</sequence>
<dbReference type="AlphaFoldDB" id="A0A164I1J8"/>
<feature type="non-terminal residue" evidence="1">
    <location>
        <position position="48"/>
    </location>
</feature>
<dbReference type="EMBL" id="LRGB01008550">
    <property type="protein sequence ID" value="KZS00778.1"/>
    <property type="molecule type" value="Genomic_DNA"/>
</dbReference>
<evidence type="ECO:0000313" key="1">
    <source>
        <dbReference type="EMBL" id="KZS00778.1"/>
    </source>
</evidence>
<gene>
    <name evidence="1" type="ORF">APZ42_002785</name>
</gene>
<accession>A0A164I1J8</accession>
<evidence type="ECO:0000313" key="2">
    <source>
        <dbReference type="Proteomes" id="UP000076858"/>
    </source>
</evidence>
<organism evidence="1 2">
    <name type="scientific">Daphnia magna</name>
    <dbReference type="NCBI Taxonomy" id="35525"/>
    <lineage>
        <taxon>Eukaryota</taxon>
        <taxon>Metazoa</taxon>
        <taxon>Ecdysozoa</taxon>
        <taxon>Arthropoda</taxon>
        <taxon>Crustacea</taxon>
        <taxon>Branchiopoda</taxon>
        <taxon>Diplostraca</taxon>
        <taxon>Cladocera</taxon>
        <taxon>Anomopoda</taxon>
        <taxon>Daphniidae</taxon>
        <taxon>Daphnia</taxon>
    </lineage>
</organism>
<dbReference type="Proteomes" id="UP000076858">
    <property type="component" value="Unassembled WGS sequence"/>
</dbReference>
<protein>
    <submittedName>
        <fullName evidence="1">Uncharacterized protein</fullName>
    </submittedName>
</protein>
<keyword evidence="2" id="KW-1185">Reference proteome</keyword>
<comment type="caution">
    <text evidence="1">The sequence shown here is derived from an EMBL/GenBank/DDBJ whole genome shotgun (WGS) entry which is preliminary data.</text>
</comment>
<reference evidence="1 2" key="1">
    <citation type="submission" date="2016-03" db="EMBL/GenBank/DDBJ databases">
        <title>EvidentialGene: Evidence-directed Construction of Genes on Genomes.</title>
        <authorList>
            <person name="Gilbert D.G."/>
            <person name="Choi J.-H."/>
            <person name="Mockaitis K."/>
            <person name="Colbourne J."/>
            <person name="Pfrender M."/>
        </authorList>
    </citation>
    <scope>NUCLEOTIDE SEQUENCE [LARGE SCALE GENOMIC DNA]</scope>
    <source>
        <strain evidence="1 2">Xinb3</strain>
        <tissue evidence="1">Complete organism</tissue>
    </source>
</reference>